<feature type="compositionally biased region" description="Pro residues" evidence="1">
    <location>
        <begin position="195"/>
        <end position="209"/>
    </location>
</feature>
<reference evidence="2" key="1">
    <citation type="journal article" date="2020" name="Stud. Mycol.">
        <title>101 Dothideomycetes genomes: a test case for predicting lifestyles and emergence of pathogens.</title>
        <authorList>
            <person name="Haridas S."/>
            <person name="Albert R."/>
            <person name="Binder M."/>
            <person name="Bloem J."/>
            <person name="Labutti K."/>
            <person name="Salamov A."/>
            <person name="Andreopoulos B."/>
            <person name="Baker S."/>
            <person name="Barry K."/>
            <person name="Bills G."/>
            <person name="Bluhm B."/>
            <person name="Cannon C."/>
            <person name="Castanera R."/>
            <person name="Culley D."/>
            <person name="Daum C."/>
            <person name="Ezra D."/>
            <person name="Gonzalez J."/>
            <person name="Henrissat B."/>
            <person name="Kuo A."/>
            <person name="Liang C."/>
            <person name="Lipzen A."/>
            <person name="Lutzoni F."/>
            <person name="Magnuson J."/>
            <person name="Mondo S."/>
            <person name="Nolan M."/>
            <person name="Ohm R."/>
            <person name="Pangilinan J."/>
            <person name="Park H.-J."/>
            <person name="Ramirez L."/>
            <person name="Alfaro M."/>
            <person name="Sun H."/>
            <person name="Tritt A."/>
            <person name="Yoshinaga Y."/>
            <person name="Zwiers L.-H."/>
            <person name="Turgeon B."/>
            <person name="Goodwin S."/>
            <person name="Spatafora J."/>
            <person name="Crous P."/>
            <person name="Grigoriev I."/>
        </authorList>
    </citation>
    <scope>NUCLEOTIDE SEQUENCE</scope>
    <source>
        <strain evidence="2">CBS 122367</strain>
    </source>
</reference>
<evidence type="ECO:0000313" key="2">
    <source>
        <dbReference type="EMBL" id="KAF2682960.1"/>
    </source>
</evidence>
<evidence type="ECO:0000313" key="3">
    <source>
        <dbReference type="Proteomes" id="UP000799291"/>
    </source>
</evidence>
<sequence length="475" mass="51599">MPHNISYSLFPKDVEHDMPDLAKLQRPGSSRSIDQNCANTQPASYATVAPLKWTKAQPSSSANGASFPSLPEPFPMKMTSSEHKRAHSDPAGPPHPSRHFTLSRLRRTISAPINEKPRIVHVKRCGAKEKERKNTTHEPSRPLNPVNKAEGHIKAINNLQAPPPARSHSTDIKTSSRNFIRASPSIASQDSLNAPLPPLPPPPSPPFVPRPLSTLEEEAPEPVELPATPVLPVIQLNDCKPWIPAAIESPTRAHAAAPPPLKLRPPIKEGAAAPPPALTLSIPPKEQRPVTAPEPAPTPVSPPTSRPPPRPRNKKHVRFVPTSPEIITDATIQAARRDRVQPTRKSSMQKNRNSWSTVFLLSAPSTATDTNSRPSTSPGLKSAQPTGQKSILRRSNSFQNIRPDDAANDADADDDDIEIKPLESHLAPSSLPSLPTPTPLRAEIPKTRRDKSSAVPAVVLVVARRVPRFLALFVD</sequence>
<feature type="compositionally biased region" description="Pro residues" evidence="1">
    <location>
        <begin position="292"/>
        <end position="308"/>
    </location>
</feature>
<dbReference type="AlphaFoldDB" id="A0A6G1IYE3"/>
<feature type="compositionally biased region" description="Basic and acidic residues" evidence="1">
    <location>
        <begin position="126"/>
        <end position="140"/>
    </location>
</feature>
<feature type="compositionally biased region" description="Basic residues" evidence="1">
    <location>
        <begin position="309"/>
        <end position="318"/>
    </location>
</feature>
<feature type="compositionally biased region" description="Polar residues" evidence="1">
    <location>
        <begin position="343"/>
        <end position="391"/>
    </location>
</feature>
<dbReference type="EMBL" id="MU005585">
    <property type="protein sequence ID" value="KAF2682960.1"/>
    <property type="molecule type" value="Genomic_DNA"/>
</dbReference>
<name>A0A6G1IYE3_9PLEO</name>
<feature type="compositionally biased region" description="Polar residues" evidence="1">
    <location>
        <begin position="56"/>
        <end position="66"/>
    </location>
</feature>
<dbReference type="Proteomes" id="UP000799291">
    <property type="component" value="Unassembled WGS sequence"/>
</dbReference>
<feature type="region of interest" description="Disordered" evidence="1">
    <location>
        <begin position="251"/>
        <end position="391"/>
    </location>
</feature>
<feature type="region of interest" description="Disordered" evidence="1">
    <location>
        <begin position="55"/>
        <end position="147"/>
    </location>
</feature>
<feature type="region of interest" description="Disordered" evidence="1">
    <location>
        <begin position="426"/>
        <end position="449"/>
    </location>
</feature>
<protein>
    <submittedName>
        <fullName evidence="2">Uncharacterized protein</fullName>
    </submittedName>
</protein>
<proteinExistence type="predicted"/>
<keyword evidence="3" id="KW-1185">Reference proteome</keyword>
<accession>A0A6G1IYE3</accession>
<gene>
    <name evidence="2" type="ORF">K458DRAFT_405128</name>
</gene>
<organism evidence="2 3">
    <name type="scientific">Lentithecium fluviatile CBS 122367</name>
    <dbReference type="NCBI Taxonomy" id="1168545"/>
    <lineage>
        <taxon>Eukaryota</taxon>
        <taxon>Fungi</taxon>
        <taxon>Dikarya</taxon>
        <taxon>Ascomycota</taxon>
        <taxon>Pezizomycotina</taxon>
        <taxon>Dothideomycetes</taxon>
        <taxon>Pleosporomycetidae</taxon>
        <taxon>Pleosporales</taxon>
        <taxon>Massarineae</taxon>
        <taxon>Lentitheciaceae</taxon>
        <taxon>Lentithecium</taxon>
    </lineage>
</organism>
<feature type="region of interest" description="Disordered" evidence="1">
    <location>
        <begin position="188"/>
        <end position="220"/>
    </location>
</feature>
<dbReference type="PRINTS" id="PR01217">
    <property type="entry name" value="PRICHEXTENSN"/>
</dbReference>
<evidence type="ECO:0000256" key="1">
    <source>
        <dbReference type="SAM" id="MobiDB-lite"/>
    </source>
</evidence>